<organism evidence="3 4">
    <name type="scientific">Aeromicrobium wangtongii</name>
    <dbReference type="NCBI Taxonomy" id="2969247"/>
    <lineage>
        <taxon>Bacteria</taxon>
        <taxon>Bacillati</taxon>
        <taxon>Actinomycetota</taxon>
        <taxon>Actinomycetes</taxon>
        <taxon>Propionibacteriales</taxon>
        <taxon>Nocardioidaceae</taxon>
        <taxon>Aeromicrobium</taxon>
    </lineage>
</organism>
<dbReference type="InterPro" id="IPR047057">
    <property type="entry name" value="MerR_fam"/>
</dbReference>
<dbReference type="PROSITE" id="PS50937">
    <property type="entry name" value="HTH_MERR_2"/>
    <property type="match status" value="1"/>
</dbReference>
<dbReference type="InterPro" id="IPR009061">
    <property type="entry name" value="DNA-bd_dom_put_sf"/>
</dbReference>
<evidence type="ECO:0000259" key="2">
    <source>
        <dbReference type="PROSITE" id="PS50937"/>
    </source>
</evidence>
<gene>
    <name evidence="3" type="ORF">NQV15_04805</name>
</gene>
<dbReference type="PANTHER" id="PTHR30204">
    <property type="entry name" value="REDOX-CYCLING DRUG-SENSING TRANSCRIPTIONAL ACTIVATOR SOXR"/>
    <property type="match status" value="1"/>
</dbReference>
<dbReference type="RefSeq" id="WP_232398466.1">
    <property type="nucleotide sequence ID" value="NZ_CP102173.1"/>
</dbReference>
<dbReference type="Pfam" id="PF13411">
    <property type="entry name" value="MerR_1"/>
    <property type="match status" value="1"/>
</dbReference>
<evidence type="ECO:0000313" key="4">
    <source>
        <dbReference type="Proteomes" id="UP001316184"/>
    </source>
</evidence>
<dbReference type="Proteomes" id="UP001316184">
    <property type="component" value="Chromosome"/>
</dbReference>
<dbReference type="SMART" id="SM00422">
    <property type="entry name" value="HTH_MERR"/>
    <property type="match status" value="1"/>
</dbReference>
<sequence>MPEDPTTAEEFTVDELASRAQMTVRNVRAYAGRGLIEPPRLVGRTGYYNREHLQRLQLIRQLLERGFTLAAIEKAIHSTPQNAAGHTLDLMTILDLPDEGGAEIMPREDLAALAGVERDDALIESMVGLGLVEKIDDDRVRLIEPTVVRAGAAAVTMGLAPETVIGMFPVLQQHLRAITDTFVREVVAEQIQPFIDAGFPEDDWERIIALVDGLLPIASQVTLGIFRSEFRQSIEVEVGEQITGLAARRP</sequence>
<dbReference type="SUPFAM" id="SSF46955">
    <property type="entry name" value="Putative DNA-binding domain"/>
    <property type="match status" value="1"/>
</dbReference>
<evidence type="ECO:0000256" key="1">
    <source>
        <dbReference type="ARBA" id="ARBA00023125"/>
    </source>
</evidence>
<name>A0ABY5MCC8_9ACTN</name>
<dbReference type="PANTHER" id="PTHR30204:SF93">
    <property type="entry name" value="HTH MERR-TYPE DOMAIN-CONTAINING PROTEIN"/>
    <property type="match status" value="1"/>
</dbReference>
<dbReference type="EMBL" id="CP102173">
    <property type="protein sequence ID" value="UUP14635.1"/>
    <property type="molecule type" value="Genomic_DNA"/>
</dbReference>
<dbReference type="InterPro" id="IPR000551">
    <property type="entry name" value="MerR-type_HTH_dom"/>
</dbReference>
<feature type="domain" description="HTH merR-type" evidence="2">
    <location>
        <begin position="10"/>
        <end position="78"/>
    </location>
</feature>
<proteinExistence type="predicted"/>
<reference evidence="3 4" key="1">
    <citation type="submission" date="2022-08" db="EMBL/GenBank/DDBJ databases">
        <title>novel species in genus Aeromicrobium.</title>
        <authorList>
            <person name="Ye L."/>
        </authorList>
    </citation>
    <scope>NUCLEOTIDE SEQUENCE [LARGE SCALE GENOMIC DNA]</scope>
    <source>
        <strain evidence="4">zg-Y1379</strain>
    </source>
</reference>
<dbReference type="Gene3D" id="1.10.1660.10">
    <property type="match status" value="1"/>
</dbReference>
<keyword evidence="1" id="KW-0238">DNA-binding</keyword>
<keyword evidence="4" id="KW-1185">Reference proteome</keyword>
<protein>
    <submittedName>
        <fullName evidence="3">MerR family transcriptional regulator</fullName>
    </submittedName>
</protein>
<accession>A0ABY5MCC8</accession>
<evidence type="ECO:0000313" key="3">
    <source>
        <dbReference type="EMBL" id="UUP14635.1"/>
    </source>
</evidence>